<reference evidence="1 2" key="1">
    <citation type="submission" date="2022-10" db="EMBL/GenBank/DDBJ databases">
        <title>Defluviimonas sp. nov., isolated from ocean surface sediments.</title>
        <authorList>
            <person name="He W."/>
            <person name="Wang L."/>
            <person name="Zhang D.-F."/>
        </authorList>
    </citation>
    <scope>NUCLEOTIDE SEQUENCE [LARGE SCALE GENOMIC DNA]</scope>
    <source>
        <strain evidence="1 2">WL0050</strain>
    </source>
</reference>
<accession>A0ABT2ZTS7</accession>
<proteinExistence type="predicted"/>
<dbReference type="Proteomes" id="UP001652564">
    <property type="component" value="Unassembled WGS sequence"/>
</dbReference>
<protein>
    <submittedName>
        <fullName evidence="1">Hemerythrin domain-containing protein</fullName>
    </submittedName>
</protein>
<sequence>MNAETQFDTKTNVAKDLYYAVHKGIRLANARMLVALGQADATNDDEVRKVLDKLDAHLDLSLSHLTHENQKIHDVVEARLPGGSDHAAEDHDHHLVGFSELRRMAKEVEQAGSDRAAKLRRLYQRFSLFMADDLTHMHDEETELMPLIATHFSPAEIDAIEHSIVSDIPPTKMAGFLKLMLGAASRSERQGMVSGMRAVMPPDAFAGLFAAVVGPDWRFGDWDAMERALC</sequence>
<name>A0ABT2ZTS7_9RHOB</name>
<dbReference type="EMBL" id="JAOWKZ010000005">
    <property type="protein sequence ID" value="MCV2874402.1"/>
    <property type="molecule type" value="Genomic_DNA"/>
</dbReference>
<dbReference type="Gene3D" id="1.20.120.520">
    <property type="entry name" value="nmb1532 protein domain like"/>
    <property type="match status" value="1"/>
</dbReference>
<comment type="caution">
    <text evidence="1">The sequence shown here is derived from an EMBL/GenBank/DDBJ whole genome shotgun (WGS) entry which is preliminary data.</text>
</comment>
<dbReference type="RefSeq" id="WP_263741678.1">
    <property type="nucleotide sequence ID" value="NZ_JAOWKZ010000005.1"/>
</dbReference>
<keyword evidence="2" id="KW-1185">Reference proteome</keyword>
<evidence type="ECO:0000313" key="2">
    <source>
        <dbReference type="Proteomes" id="UP001652564"/>
    </source>
</evidence>
<gene>
    <name evidence="1" type="ORF">OEZ71_19055</name>
</gene>
<evidence type="ECO:0000313" key="1">
    <source>
        <dbReference type="EMBL" id="MCV2874402.1"/>
    </source>
</evidence>
<organism evidence="1 2">
    <name type="scientific">Albidovulum litorale</name>
    <dbReference type="NCBI Taxonomy" id="2984134"/>
    <lineage>
        <taxon>Bacteria</taxon>
        <taxon>Pseudomonadati</taxon>
        <taxon>Pseudomonadota</taxon>
        <taxon>Alphaproteobacteria</taxon>
        <taxon>Rhodobacterales</taxon>
        <taxon>Paracoccaceae</taxon>
        <taxon>Albidovulum</taxon>
    </lineage>
</organism>